<dbReference type="InterPro" id="IPR016185">
    <property type="entry name" value="PreATP-grasp_dom_sf"/>
</dbReference>
<dbReference type="AlphaFoldDB" id="A0A218P076"/>
<keyword evidence="13" id="KW-1185">Reference proteome</keyword>
<evidence type="ECO:0000256" key="7">
    <source>
        <dbReference type="ARBA" id="ARBA00022840"/>
    </source>
</evidence>
<dbReference type="EMBL" id="CP014854">
    <property type="protein sequence ID" value="ASI98322.1"/>
    <property type="molecule type" value="Genomic_DNA"/>
</dbReference>
<feature type="domain" description="IMP biosynthesis enzyme PurP C-terminal" evidence="11">
    <location>
        <begin position="189"/>
        <end position="380"/>
    </location>
</feature>
<keyword evidence="9" id="KW-0464">Manganese</keyword>
<gene>
    <name evidence="12" type="ORF">A3L02_01430</name>
</gene>
<dbReference type="Gene3D" id="3.40.50.20">
    <property type="match status" value="1"/>
</dbReference>
<protein>
    <submittedName>
        <fullName evidence="12">5-formaminoimidazole-4-carboxamide-1-(Beta)-D-ribofuranosyl 5'-monophosphate synthetase</fullName>
    </submittedName>
</protein>
<dbReference type="InterPro" id="IPR010672">
    <property type="entry name" value="IMP_biosynth_PurP_N"/>
</dbReference>
<dbReference type="PANTHER" id="PTHR38147">
    <property type="entry name" value="5-FORMAMINOIMIDAZOLE-4-CARBOXAMIDE-1-(BETA)-D-RIBOFURANOSYL 5'-MONOPHOSPHATE SYNTHETASE-RELATED"/>
    <property type="match status" value="1"/>
</dbReference>
<evidence type="ECO:0000256" key="3">
    <source>
        <dbReference type="ARBA" id="ARBA00022598"/>
    </source>
</evidence>
<evidence type="ECO:0000256" key="1">
    <source>
        <dbReference type="ARBA" id="ARBA00001936"/>
    </source>
</evidence>
<proteinExistence type="predicted"/>
<dbReference type="GeneID" id="33323370"/>
<sequence>MIGRDEILGILEGYDPGRIAIGVIGSHSALDIADGAKEEGLPVLVVAQRGRHRTYAEYFRQRKKKDGLTKGFIDEVIVLERFGGIIEIQEELRRRNVIFVPNRSFVVYTGIDRVENEFLVPLFGSRNLLRSEERSEEKSYYWLLERAGLPYPEAVKPEEIDDVGLVIVKLPHAKKRLERGFFTAASYREFREKAERLKKLGVITEEDLARARVERYIIGPVFNFDFFYSPIDGEIELLGIDWRFETSLDGHVRLPAGQQLTLPEHQFEPEYTVCGHASSTLRESLLEKVFDMAERYVEATKKYYPPGIIGPFTLQTAVDKDLNFYIYDVAPRTGGGTNIHMAMGHPYGNALWRKPMSTGRRIGLEVKRAIELDELEKVVT</sequence>
<dbReference type="PIRSF" id="PIRSF004602">
    <property type="entry name" value="ATPgrasp_PurP"/>
    <property type="match status" value="1"/>
</dbReference>
<evidence type="ECO:0000259" key="11">
    <source>
        <dbReference type="Pfam" id="PF06973"/>
    </source>
</evidence>
<evidence type="ECO:0000256" key="8">
    <source>
        <dbReference type="ARBA" id="ARBA00022842"/>
    </source>
</evidence>
<accession>A0A218P076</accession>
<dbReference type="OrthoDB" id="84677at2157"/>
<dbReference type="InterPro" id="IPR009720">
    <property type="entry name" value="IMP_biosynth_PurP_C"/>
</dbReference>
<name>A0A218P076_THECE</name>
<organism evidence="12 13">
    <name type="scientific">Thermococcus celer Vu 13 = JCM 8558</name>
    <dbReference type="NCBI Taxonomy" id="1293037"/>
    <lineage>
        <taxon>Archaea</taxon>
        <taxon>Methanobacteriati</taxon>
        <taxon>Methanobacteriota</taxon>
        <taxon>Thermococci</taxon>
        <taxon>Thermococcales</taxon>
        <taxon>Thermococcaceae</taxon>
        <taxon>Thermococcus</taxon>
    </lineage>
</organism>
<dbReference type="Pfam" id="PF06849">
    <property type="entry name" value="DUF1246"/>
    <property type="match status" value="1"/>
</dbReference>
<evidence type="ECO:0000256" key="5">
    <source>
        <dbReference type="ARBA" id="ARBA00022741"/>
    </source>
</evidence>
<keyword evidence="3" id="KW-0436">Ligase</keyword>
<evidence type="ECO:0000256" key="9">
    <source>
        <dbReference type="ARBA" id="ARBA00023211"/>
    </source>
</evidence>
<keyword evidence="8" id="KW-0460">Magnesium</keyword>
<feature type="domain" description="IMP biosynthesis enzyme PurP N-terminal" evidence="10">
    <location>
        <begin position="21"/>
        <end position="154"/>
    </location>
</feature>
<dbReference type="SUPFAM" id="SSF52440">
    <property type="entry name" value="PreATP-grasp domain"/>
    <property type="match status" value="1"/>
</dbReference>
<evidence type="ECO:0000313" key="13">
    <source>
        <dbReference type="Proteomes" id="UP000197156"/>
    </source>
</evidence>
<dbReference type="GO" id="GO:0006188">
    <property type="term" value="P:IMP biosynthetic process"/>
    <property type="evidence" value="ECO:0007669"/>
    <property type="project" value="InterPro"/>
</dbReference>
<dbReference type="GO" id="GO:0005524">
    <property type="term" value="F:ATP binding"/>
    <property type="evidence" value="ECO:0007669"/>
    <property type="project" value="UniProtKB-KW"/>
</dbReference>
<keyword evidence="5" id="KW-0547">Nucleotide-binding</keyword>
<dbReference type="GO" id="GO:0016879">
    <property type="term" value="F:ligase activity, forming carbon-nitrogen bonds"/>
    <property type="evidence" value="ECO:0007669"/>
    <property type="project" value="InterPro"/>
</dbReference>
<keyword evidence="6" id="KW-0658">Purine biosynthesis</keyword>
<evidence type="ECO:0000259" key="10">
    <source>
        <dbReference type="Pfam" id="PF06849"/>
    </source>
</evidence>
<reference evidence="12 13" key="1">
    <citation type="submission" date="2016-03" db="EMBL/GenBank/DDBJ databases">
        <title>Complete genome sequence of Thermococcus celer.</title>
        <authorList>
            <person name="Oger P.M."/>
        </authorList>
    </citation>
    <scope>NUCLEOTIDE SEQUENCE [LARGE SCALE GENOMIC DNA]</scope>
    <source>
        <strain evidence="12 13">Vu 13</strain>
    </source>
</reference>
<evidence type="ECO:0000256" key="4">
    <source>
        <dbReference type="ARBA" id="ARBA00022723"/>
    </source>
</evidence>
<comment type="cofactor">
    <cofactor evidence="2">
        <name>Mg(2+)</name>
        <dbReference type="ChEBI" id="CHEBI:18420"/>
    </cofactor>
</comment>
<dbReference type="GO" id="GO:0000287">
    <property type="term" value="F:magnesium ion binding"/>
    <property type="evidence" value="ECO:0007669"/>
    <property type="project" value="InterPro"/>
</dbReference>
<dbReference type="RefSeq" id="WP_088862289.1">
    <property type="nucleotide sequence ID" value="NZ_CP014854.1"/>
</dbReference>
<evidence type="ECO:0000256" key="6">
    <source>
        <dbReference type="ARBA" id="ARBA00022755"/>
    </source>
</evidence>
<dbReference type="PANTHER" id="PTHR38147:SF1">
    <property type="entry name" value="5-FORMAMINOIMIDAZOLE-4-CARBOXAMIDE-1-(BETA)-D-RIBOFURANOSYL 5'-MONOPHOSPHATE SYNTHETASE"/>
    <property type="match status" value="1"/>
</dbReference>
<comment type="cofactor">
    <cofactor evidence="1">
        <name>Mn(2+)</name>
        <dbReference type="ChEBI" id="CHEBI:29035"/>
    </cofactor>
</comment>
<keyword evidence="7" id="KW-0067">ATP-binding</keyword>
<dbReference type="KEGG" id="tce:A3L02_01430"/>
<dbReference type="InterPro" id="IPR013815">
    <property type="entry name" value="ATP_grasp_subdomain_1"/>
</dbReference>
<keyword evidence="4" id="KW-0479">Metal-binding</keyword>
<evidence type="ECO:0000313" key="12">
    <source>
        <dbReference type="EMBL" id="ASI98322.1"/>
    </source>
</evidence>
<evidence type="ECO:0000256" key="2">
    <source>
        <dbReference type="ARBA" id="ARBA00001946"/>
    </source>
</evidence>
<dbReference type="Gene3D" id="3.30.1490.20">
    <property type="entry name" value="ATP-grasp fold, A domain"/>
    <property type="match status" value="1"/>
</dbReference>
<dbReference type="SUPFAM" id="SSF56059">
    <property type="entry name" value="Glutathione synthetase ATP-binding domain-like"/>
    <property type="match status" value="1"/>
</dbReference>
<dbReference type="Proteomes" id="UP000197156">
    <property type="component" value="Chromosome"/>
</dbReference>
<dbReference type="Pfam" id="PF06973">
    <property type="entry name" value="DUF1297"/>
    <property type="match status" value="1"/>
</dbReference>
<dbReference type="Gene3D" id="3.30.470.20">
    <property type="entry name" value="ATP-grasp fold, B domain"/>
    <property type="match status" value="1"/>
</dbReference>
<dbReference type="InterPro" id="IPR023656">
    <property type="entry name" value="IMP_biosynth_PurP"/>
</dbReference>